<evidence type="ECO:0000313" key="2">
    <source>
        <dbReference type="EMBL" id="OWZ11437.1"/>
    </source>
</evidence>
<accession>A0A225W351</accession>
<comment type="caution">
    <text evidence="2">The sequence shown here is derived from an EMBL/GenBank/DDBJ whole genome shotgun (WGS) entry which is preliminary data.</text>
</comment>
<proteinExistence type="predicted"/>
<feature type="region of interest" description="Disordered" evidence="1">
    <location>
        <begin position="136"/>
        <end position="168"/>
    </location>
</feature>
<feature type="compositionally biased region" description="Basic residues" evidence="1">
    <location>
        <begin position="136"/>
        <end position="146"/>
    </location>
</feature>
<feature type="compositionally biased region" description="Polar residues" evidence="1">
    <location>
        <begin position="85"/>
        <end position="97"/>
    </location>
</feature>
<evidence type="ECO:0000313" key="3">
    <source>
        <dbReference type="Proteomes" id="UP000198211"/>
    </source>
</evidence>
<organism evidence="2 3">
    <name type="scientific">Phytophthora megakarya</name>
    <dbReference type="NCBI Taxonomy" id="4795"/>
    <lineage>
        <taxon>Eukaryota</taxon>
        <taxon>Sar</taxon>
        <taxon>Stramenopiles</taxon>
        <taxon>Oomycota</taxon>
        <taxon>Peronosporomycetes</taxon>
        <taxon>Peronosporales</taxon>
        <taxon>Peronosporaceae</taxon>
        <taxon>Phytophthora</taxon>
    </lineage>
</organism>
<evidence type="ECO:0000256" key="1">
    <source>
        <dbReference type="SAM" id="MobiDB-lite"/>
    </source>
</evidence>
<sequence>MAGSNFSLVLMDISNSSLEPKAFHDEVKRTNCFQRRKAKEDEVVLHDLILEKPSITRDRDESDSGRPPAKQTNPKSVKKLKPSKEQSSTAPRASTKGSTDHPKAPPTPSSNCSETHWLPECKVATDDQKAEIRRKFRVQARPRWRQAHSGPSQPIEGMSPIIKDNSAE</sequence>
<keyword evidence="3" id="KW-1185">Reference proteome</keyword>
<feature type="region of interest" description="Disordered" evidence="1">
    <location>
        <begin position="50"/>
        <end position="119"/>
    </location>
</feature>
<reference evidence="3" key="1">
    <citation type="submission" date="2017-03" db="EMBL/GenBank/DDBJ databases">
        <title>Phytopthora megakarya and P. palmivora, two closely related causual agents of cacao black pod achieved similar genome size and gene model numbers by different mechanisms.</title>
        <authorList>
            <person name="Ali S."/>
            <person name="Shao J."/>
            <person name="Larry D.J."/>
            <person name="Kronmiller B."/>
            <person name="Shen D."/>
            <person name="Strem M.D."/>
            <person name="Melnick R.L."/>
            <person name="Guiltinan M.J."/>
            <person name="Tyler B.M."/>
            <person name="Meinhardt L.W."/>
            <person name="Bailey B.A."/>
        </authorList>
    </citation>
    <scope>NUCLEOTIDE SEQUENCE [LARGE SCALE GENOMIC DNA]</scope>
    <source>
        <strain evidence="3">zdho120</strain>
    </source>
</reference>
<name>A0A225W351_9STRA</name>
<feature type="compositionally biased region" description="Basic and acidic residues" evidence="1">
    <location>
        <begin position="50"/>
        <end position="64"/>
    </location>
</feature>
<dbReference type="AlphaFoldDB" id="A0A225W351"/>
<protein>
    <submittedName>
        <fullName evidence="2">Uncharacterized protein</fullName>
    </submittedName>
</protein>
<gene>
    <name evidence="2" type="ORF">PHMEG_00015536</name>
</gene>
<dbReference type="Proteomes" id="UP000198211">
    <property type="component" value="Unassembled WGS sequence"/>
</dbReference>
<dbReference type="EMBL" id="NBNE01002125">
    <property type="protein sequence ID" value="OWZ11437.1"/>
    <property type="molecule type" value="Genomic_DNA"/>
</dbReference>